<reference evidence="2 3" key="2">
    <citation type="submission" date="2016-08" db="EMBL/GenBank/DDBJ databases">
        <title>Pervasive Adenine N6-methylation of Active Genes in Fungi.</title>
        <authorList>
            <consortium name="DOE Joint Genome Institute"/>
            <person name="Mondo S.J."/>
            <person name="Dannebaum R.O."/>
            <person name="Kuo R.C."/>
            <person name="Labutti K."/>
            <person name="Haridas S."/>
            <person name="Kuo A."/>
            <person name="Salamov A."/>
            <person name="Ahrendt S.R."/>
            <person name="Lipzen A."/>
            <person name="Sullivan W."/>
            <person name="Andreopoulos W.B."/>
            <person name="Clum A."/>
            <person name="Lindquist E."/>
            <person name="Daum C."/>
            <person name="Ramamoorthy G.K."/>
            <person name="Gryganskyi A."/>
            <person name="Culley D."/>
            <person name="Magnuson J.K."/>
            <person name="James T.Y."/>
            <person name="O'Malley M.A."/>
            <person name="Stajich J.E."/>
            <person name="Spatafora J.W."/>
            <person name="Visel A."/>
            <person name="Grigoriev I.V."/>
        </authorList>
    </citation>
    <scope>NUCLEOTIDE SEQUENCE [LARGE SCALE GENOMIC DNA]</scope>
    <source>
        <strain evidence="3">finn</strain>
    </source>
</reference>
<feature type="compositionally biased region" description="Basic and acidic residues" evidence="1">
    <location>
        <begin position="11"/>
        <end position="21"/>
    </location>
</feature>
<evidence type="ECO:0000313" key="3">
    <source>
        <dbReference type="Proteomes" id="UP000193719"/>
    </source>
</evidence>
<dbReference type="EMBL" id="MCFH01000024">
    <property type="protein sequence ID" value="ORX49334.1"/>
    <property type="molecule type" value="Genomic_DNA"/>
</dbReference>
<gene>
    <name evidence="2" type="ORF">BCR36DRAFT_583928</name>
</gene>
<sequence>MKNLGNIKSPKNNDLEEPNDIKLENQERIDLYLNRSIEDVNRMIYDKNFGNENVPNYNSDNFIINTRLNFNDEDIEKNPSPH</sequence>
<evidence type="ECO:0000313" key="2">
    <source>
        <dbReference type="EMBL" id="ORX49334.1"/>
    </source>
</evidence>
<keyword evidence="3" id="KW-1185">Reference proteome</keyword>
<accession>A0A1Y1V8U5</accession>
<name>A0A1Y1V8U5_9FUNG</name>
<proteinExistence type="predicted"/>
<comment type="caution">
    <text evidence="2">The sequence shown here is derived from an EMBL/GenBank/DDBJ whole genome shotgun (WGS) entry which is preliminary data.</text>
</comment>
<protein>
    <submittedName>
        <fullName evidence="2">Uncharacterized protein</fullName>
    </submittedName>
</protein>
<organism evidence="2 3">
    <name type="scientific">Piromyces finnis</name>
    <dbReference type="NCBI Taxonomy" id="1754191"/>
    <lineage>
        <taxon>Eukaryota</taxon>
        <taxon>Fungi</taxon>
        <taxon>Fungi incertae sedis</taxon>
        <taxon>Chytridiomycota</taxon>
        <taxon>Chytridiomycota incertae sedis</taxon>
        <taxon>Neocallimastigomycetes</taxon>
        <taxon>Neocallimastigales</taxon>
        <taxon>Neocallimastigaceae</taxon>
        <taxon>Piromyces</taxon>
    </lineage>
</organism>
<evidence type="ECO:0000256" key="1">
    <source>
        <dbReference type="SAM" id="MobiDB-lite"/>
    </source>
</evidence>
<reference evidence="2 3" key="1">
    <citation type="submission" date="2016-08" db="EMBL/GenBank/DDBJ databases">
        <title>Genomes of anaerobic fungi encode conserved fungal cellulosomes for biomass hydrolysis.</title>
        <authorList>
            <consortium name="DOE Joint Genome Institute"/>
            <person name="Haitjema C.H."/>
            <person name="Gilmore S.P."/>
            <person name="Henske J.K."/>
            <person name="Solomon K.V."/>
            <person name="De Groot R."/>
            <person name="Kuo A."/>
            <person name="Mondo S.J."/>
            <person name="Salamov A.A."/>
            <person name="Labutti K."/>
            <person name="Zhao Z."/>
            <person name="Chiniquy J."/>
            <person name="Barry K."/>
            <person name="Brewer H.M."/>
            <person name="Purvine S.O."/>
            <person name="Wright A.T."/>
            <person name="Boxma B."/>
            <person name="Van Alen T."/>
            <person name="Hackstein J.H."/>
            <person name="Baker S.E."/>
            <person name="Grigoriev I.V."/>
            <person name="O'Malley M.A."/>
        </authorList>
    </citation>
    <scope>NUCLEOTIDE SEQUENCE [LARGE SCALE GENOMIC DNA]</scope>
    <source>
        <strain evidence="3">finn</strain>
    </source>
</reference>
<dbReference type="Proteomes" id="UP000193719">
    <property type="component" value="Unassembled WGS sequence"/>
</dbReference>
<dbReference type="AlphaFoldDB" id="A0A1Y1V8U5"/>
<feature type="region of interest" description="Disordered" evidence="1">
    <location>
        <begin position="1"/>
        <end position="21"/>
    </location>
</feature>